<dbReference type="RefSeq" id="WP_185659286.1">
    <property type="nucleotide sequence ID" value="NZ_CAWPOO010000006.1"/>
</dbReference>
<dbReference type="SMART" id="SM00388">
    <property type="entry name" value="HisKA"/>
    <property type="match status" value="1"/>
</dbReference>
<dbReference type="Gene3D" id="3.30.450.20">
    <property type="entry name" value="PAS domain"/>
    <property type="match status" value="2"/>
</dbReference>
<dbReference type="SMART" id="SM00091">
    <property type="entry name" value="PAS"/>
    <property type="match status" value="2"/>
</dbReference>
<dbReference type="AlphaFoldDB" id="A0A7X1E941"/>
<dbReference type="Gene3D" id="3.40.50.2300">
    <property type="match status" value="1"/>
</dbReference>
<dbReference type="PROSITE" id="PS50110">
    <property type="entry name" value="RESPONSE_REGULATORY"/>
    <property type="match status" value="1"/>
</dbReference>
<dbReference type="PANTHER" id="PTHR43065">
    <property type="entry name" value="SENSOR HISTIDINE KINASE"/>
    <property type="match status" value="1"/>
</dbReference>
<feature type="domain" description="Response regulatory" evidence="6">
    <location>
        <begin position="780"/>
        <end position="895"/>
    </location>
</feature>
<dbReference type="CDD" id="cd00130">
    <property type="entry name" value="PAS"/>
    <property type="match status" value="2"/>
</dbReference>
<evidence type="ECO:0000256" key="4">
    <source>
        <dbReference type="PROSITE-ProRule" id="PRU00169"/>
    </source>
</evidence>
<dbReference type="CDD" id="cd00156">
    <property type="entry name" value="REC"/>
    <property type="match status" value="1"/>
</dbReference>
<dbReference type="SMART" id="SM00448">
    <property type="entry name" value="REC"/>
    <property type="match status" value="1"/>
</dbReference>
<name>A0A7X1E941_9BACT</name>
<gene>
    <name evidence="9" type="ORF">H5P27_05060</name>
</gene>
<feature type="domain" description="PAS" evidence="7">
    <location>
        <begin position="267"/>
        <end position="312"/>
    </location>
</feature>
<evidence type="ECO:0000259" key="8">
    <source>
        <dbReference type="PROSITE" id="PS50113"/>
    </source>
</evidence>
<dbReference type="Pfam" id="PF08448">
    <property type="entry name" value="PAS_4"/>
    <property type="match status" value="1"/>
</dbReference>
<dbReference type="InterPro" id="IPR036890">
    <property type="entry name" value="HATPase_C_sf"/>
</dbReference>
<organism evidence="9 10">
    <name type="scientific">Pelagicoccus albus</name>
    <dbReference type="NCBI Taxonomy" id="415222"/>
    <lineage>
        <taxon>Bacteria</taxon>
        <taxon>Pseudomonadati</taxon>
        <taxon>Verrucomicrobiota</taxon>
        <taxon>Opitutia</taxon>
        <taxon>Puniceicoccales</taxon>
        <taxon>Pelagicoccaceae</taxon>
        <taxon>Pelagicoccus</taxon>
    </lineage>
</organism>
<dbReference type="InterPro" id="IPR013656">
    <property type="entry name" value="PAS_4"/>
</dbReference>
<dbReference type="InterPro" id="IPR035965">
    <property type="entry name" value="PAS-like_dom_sf"/>
</dbReference>
<dbReference type="EMBL" id="JACHVC010000006">
    <property type="protein sequence ID" value="MBC2605407.1"/>
    <property type="molecule type" value="Genomic_DNA"/>
</dbReference>
<keyword evidence="10" id="KW-1185">Reference proteome</keyword>
<dbReference type="InterPro" id="IPR004358">
    <property type="entry name" value="Sig_transdc_His_kin-like_C"/>
</dbReference>
<evidence type="ECO:0000256" key="3">
    <source>
        <dbReference type="ARBA" id="ARBA00022553"/>
    </source>
</evidence>
<dbReference type="PRINTS" id="PR00344">
    <property type="entry name" value="BCTRLSENSOR"/>
</dbReference>
<dbReference type="InterPro" id="IPR001789">
    <property type="entry name" value="Sig_transdc_resp-reg_receiver"/>
</dbReference>
<dbReference type="InterPro" id="IPR003594">
    <property type="entry name" value="HATPase_dom"/>
</dbReference>
<dbReference type="InterPro" id="IPR011006">
    <property type="entry name" value="CheY-like_superfamily"/>
</dbReference>
<dbReference type="SMART" id="SM00086">
    <property type="entry name" value="PAC"/>
    <property type="match status" value="2"/>
</dbReference>
<evidence type="ECO:0000256" key="1">
    <source>
        <dbReference type="ARBA" id="ARBA00000085"/>
    </source>
</evidence>
<dbReference type="PANTHER" id="PTHR43065:SF42">
    <property type="entry name" value="TWO-COMPONENT SENSOR PPRA"/>
    <property type="match status" value="1"/>
</dbReference>
<dbReference type="InterPro" id="IPR000014">
    <property type="entry name" value="PAS"/>
</dbReference>
<dbReference type="Pfam" id="PF00512">
    <property type="entry name" value="HisKA"/>
    <property type="match status" value="1"/>
</dbReference>
<dbReference type="SUPFAM" id="SSF52172">
    <property type="entry name" value="CheY-like"/>
    <property type="match status" value="1"/>
</dbReference>
<dbReference type="PROSITE" id="PS50109">
    <property type="entry name" value="HIS_KIN"/>
    <property type="match status" value="1"/>
</dbReference>
<dbReference type="PROSITE" id="PS50113">
    <property type="entry name" value="PAC"/>
    <property type="match status" value="1"/>
</dbReference>
<sequence>MSESEHGTANEQTTEKVYPKLQIELGNAIARLESDTEAPVFTVNENLEIIDLRNGARRVLDSPRSPRFPITACNSLSREQRAKLSHQLRSLLKSSESSGPIFSRIETDSDGEKQAFCLTLERLDLSEGSVAIRCVAETITPRLASPTKTPDNATPTTESIGWTLDTNTKQFSYFEDNPLRDRHSETLEEWLECVIESDRHRVKEAFNNLAANAQVQARVRYRISLPNGKEISVKTVARRNPSSGGRESNLLVGMHSLQTESQNKMGDLNLFAHLARKVRLAIVVCDKNGYISWCNDAFSESTGYSLAESIGRDPNSMLRGTLTETDTLKYIRDRMSKGKAFHAEIIQYKKGGVPFWVSIDGTALLDENGQTTRYISFLTDITESKKTQSAILRNEIKFRSLFDNSVDALLLLSPRDGVIIEANSSAIQLLDSGRLVGQRLDDIFPDNPKFRLGRLNDLVDRSEGGRSERGEFATARGEIRPVELTVSRTPIGESMALFVTLRDISEKHLLEEQLRHAQRMEAVGRLAGGIAHDFNNLLAGQRGFCELLCNSRDLSKRDHVYANEMLKITDRASKLTSRLLSFSRGRSEKPSVTNLNSTIGNLMPMLSRILSSEIDFTSELDPDLGNVKVDINQIDQVIMNLVVNGQEAINDRNGSVKLTTEMVELTGSEIFITGQCEPGKYAKVSVKDSGQGIHQELLEKIFEPFFTTKRGAGTGLGLSIVYGIIQSNGGHLMVESVIGAGTEFAFYFPEVSDAIEPEEITDHREQMPSAEAGTSGDIPTLLVAEDQDEVREILELGLGQSGYKLIVAPNGSEAIKLAAEYEGTIDLVLTDSMMPGASGCTVIQKLREQYPNIKTILVSGLPQQESAECRDIAVDAYVDKPFSIRKLLELIQSLVSAPKN</sequence>
<dbReference type="InterPro" id="IPR036097">
    <property type="entry name" value="HisK_dim/P_sf"/>
</dbReference>
<comment type="catalytic activity">
    <reaction evidence="1">
        <text>ATP + protein L-histidine = ADP + protein N-phospho-L-histidine.</text>
        <dbReference type="EC" id="2.7.13.3"/>
    </reaction>
</comment>
<evidence type="ECO:0000259" key="5">
    <source>
        <dbReference type="PROSITE" id="PS50109"/>
    </source>
</evidence>
<proteinExistence type="predicted"/>
<reference evidence="9 10" key="1">
    <citation type="submission" date="2020-07" db="EMBL/GenBank/DDBJ databases">
        <authorList>
            <person name="Feng X."/>
        </authorList>
    </citation>
    <scope>NUCLEOTIDE SEQUENCE [LARGE SCALE GENOMIC DNA]</scope>
    <source>
        <strain evidence="9 10">JCM23202</strain>
    </source>
</reference>
<keyword evidence="3 4" id="KW-0597">Phosphoprotein</keyword>
<dbReference type="SMART" id="SM00387">
    <property type="entry name" value="HATPase_c"/>
    <property type="match status" value="1"/>
</dbReference>
<accession>A0A7X1E941</accession>
<dbReference type="CDD" id="cd00082">
    <property type="entry name" value="HisKA"/>
    <property type="match status" value="1"/>
</dbReference>
<feature type="domain" description="PAC" evidence="8">
    <location>
        <begin position="339"/>
        <end position="393"/>
    </location>
</feature>
<dbReference type="GO" id="GO:0000155">
    <property type="term" value="F:phosphorelay sensor kinase activity"/>
    <property type="evidence" value="ECO:0007669"/>
    <property type="project" value="InterPro"/>
</dbReference>
<dbReference type="Gene3D" id="3.30.565.10">
    <property type="entry name" value="Histidine kinase-like ATPase, C-terminal domain"/>
    <property type="match status" value="1"/>
</dbReference>
<dbReference type="EC" id="2.7.13.3" evidence="2"/>
<evidence type="ECO:0000256" key="2">
    <source>
        <dbReference type="ARBA" id="ARBA00012438"/>
    </source>
</evidence>
<dbReference type="Pfam" id="PF00072">
    <property type="entry name" value="Response_reg"/>
    <property type="match status" value="1"/>
</dbReference>
<evidence type="ECO:0000313" key="9">
    <source>
        <dbReference type="EMBL" id="MBC2605407.1"/>
    </source>
</evidence>
<evidence type="ECO:0000259" key="6">
    <source>
        <dbReference type="PROSITE" id="PS50110"/>
    </source>
</evidence>
<dbReference type="SUPFAM" id="SSF47384">
    <property type="entry name" value="Homodimeric domain of signal transducing histidine kinase"/>
    <property type="match status" value="1"/>
</dbReference>
<evidence type="ECO:0000259" key="7">
    <source>
        <dbReference type="PROSITE" id="PS50112"/>
    </source>
</evidence>
<dbReference type="PROSITE" id="PS50112">
    <property type="entry name" value="PAS"/>
    <property type="match status" value="1"/>
</dbReference>
<evidence type="ECO:0000313" key="10">
    <source>
        <dbReference type="Proteomes" id="UP000526501"/>
    </source>
</evidence>
<dbReference type="Proteomes" id="UP000526501">
    <property type="component" value="Unassembled WGS sequence"/>
</dbReference>
<dbReference type="Pfam" id="PF02518">
    <property type="entry name" value="HATPase_c"/>
    <property type="match status" value="1"/>
</dbReference>
<feature type="domain" description="Histidine kinase" evidence="5">
    <location>
        <begin position="529"/>
        <end position="752"/>
    </location>
</feature>
<feature type="modified residue" description="4-aspartylphosphate" evidence="4">
    <location>
        <position position="831"/>
    </location>
</feature>
<protein>
    <recommendedName>
        <fullName evidence="2">histidine kinase</fullName>
        <ecNumber evidence="2">2.7.13.3</ecNumber>
    </recommendedName>
</protein>
<dbReference type="InterPro" id="IPR000700">
    <property type="entry name" value="PAS-assoc_C"/>
</dbReference>
<dbReference type="InterPro" id="IPR003661">
    <property type="entry name" value="HisK_dim/P_dom"/>
</dbReference>
<dbReference type="Pfam" id="PF13426">
    <property type="entry name" value="PAS_9"/>
    <property type="match status" value="1"/>
</dbReference>
<dbReference type="InterPro" id="IPR005467">
    <property type="entry name" value="His_kinase_dom"/>
</dbReference>
<dbReference type="NCBIfam" id="TIGR00229">
    <property type="entry name" value="sensory_box"/>
    <property type="match status" value="2"/>
</dbReference>
<comment type="caution">
    <text evidence="9">The sequence shown here is derived from an EMBL/GenBank/DDBJ whole genome shotgun (WGS) entry which is preliminary data.</text>
</comment>
<dbReference type="SUPFAM" id="SSF55785">
    <property type="entry name" value="PYP-like sensor domain (PAS domain)"/>
    <property type="match status" value="2"/>
</dbReference>
<dbReference type="SUPFAM" id="SSF55874">
    <property type="entry name" value="ATPase domain of HSP90 chaperone/DNA topoisomerase II/histidine kinase"/>
    <property type="match status" value="1"/>
</dbReference>
<dbReference type="Gene3D" id="1.10.287.130">
    <property type="match status" value="1"/>
</dbReference>
<dbReference type="InterPro" id="IPR001610">
    <property type="entry name" value="PAC"/>
</dbReference>